<feature type="transmembrane region" description="Helical" evidence="14">
    <location>
        <begin position="47"/>
        <end position="79"/>
    </location>
</feature>
<comment type="function">
    <text evidence="1">Involved in the high-affinity zinc uptake transport system.</text>
</comment>
<protein>
    <recommendedName>
        <fullName evidence="12">High-affinity zinc uptake system membrane protein ZnuB</fullName>
    </recommendedName>
</protein>
<feature type="transmembrane region" description="Helical" evidence="14">
    <location>
        <begin position="220"/>
        <end position="238"/>
    </location>
</feature>
<name>A0A6F8PLP9_9GAMM</name>
<dbReference type="GO" id="GO:0055085">
    <property type="term" value="P:transmembrane transport"/>
    <property type="evidence" value="ECO:0007669"/>
    <property type="project" value="InterPro"/>
</dbReference>
<dbReference type="SUPFAM" id="SSF81345">
    <property type="entry name" value="ABC transporter involved in vitamin B12 uptake, BtuC"/>
    <property type="match status" value="1"/>
</dbReference>
<dbReference type="GO" id="GO:0043190">
    <property type="term" value="C:ATP-binding cassette (ABC) transporter complex"/>
    <property type="evidence" value="ECO:0007669"/>
    <property type="project" value="InterPro"/>
</dbReference>
<keyword evidence="16" id="KW-1185">Reference proteome</keyword>
<comment type="similarity">
    <text evidence="3 13">Belongs to the ABC-3 integral membrane protein family.</text>
</comment>
<proteinExistence type="inferred from homology"/>
<evidence type="ECO:0000256" key="9">
    <source>
        <dbReference type="ARBA" id="ARBA00022989"/>
    </source>
</evidence>
<dbReference type="GO" id="GO:0006829">
    <property type="term" value="P:zinc ion transport"/>
    <property type="evidence" value="ECO:0007669"/>
    <property type="project" value="UniProtKB-KW"/>
</dbReference>
<dbReference type="EMBL" id="AP021888">
    <property type="protein sequence ID" value="BBP42920.1"/>
    <property type="molecule type" value="Genomic_DNA"/>
</dbReference>
<dbReference type="Pfam" id="PF00950">
    <property type="entry name" value="ABC-3"/>
    <property type="match status" value="1"/>
</dbReference>
<dbReference type="CDD" id="cd06550">
    <property type="entry name" value="TM_ABC_iron-siderophores_like"/>
    <property type="match status" value="1"/>
</dbReference>
<evidence type="ECO:0000256" key="3">
    <source>
        <dbReference type="ARBA" id="ARBA00008034"/>
    </source>
</evidence>
<keyword evidence="6 13" id="KW-0812">Transmembrane</keyword>
<dbReference type="AlphaFoldDB" id="A0A6F8PLP9"/>
<evidence type="ECO:0000313" key="15">
    <source>
        <dbReference type="EMBL" id="BBP42920.1"/>
    </source>
</evidence>
<keyword evidence="10" id="KW-0406">Ion transport</keyword>
<evidence type="ECO:0000256" key="1">
    <source>
        <dbReference type="ARBA" id="ARBA00002313"/>
    </source>
</evidence>
<comment type="subcellular location">
    <subcellularLocation>
        <location evidence="2 13">Cell membrane</location>
        <topology evidence="2 13">Multi-pass membrane protein</topology>
    </subcellularLocation>
</comment>
<gene>
    <name evidence="15" type="primary">znuB</name>
    <name evidence="15" type="ORF">THMIRHAT_06660</name>
</gene>
<evidence type="ECO:0000256" key="5">
    <source>
        <dbReference type="ARBA" id="ARBA00022475"/>
    </source>
</evidence>
<keyword evidence="4 13" id="KW-0813">Transport</keyword>
<keyword evidence="11 14" id="KW-0472">Membrane</keyword>
<evidence type="ECO:0000256" key="13">
    <source>
        <dbReference type="RuleBase" id="RU003943"/>
    </source>
</evidence>
<keyword evidence="5" id="KW-1003">Cell membrane</keyword>
<evidence type="ECO:0000313" key="16">
    <source>
        <dbReference type="Proteomes" id="UP000501466"/>
    </source>
</evidence>
<feature type="transmembrane region" description="Helical" evidence="14">
    <location>
        <begin position="12"/>
        <end position="35"/>
    </location>
</feature>
<dbReference type="GO" id="GO:0010043">
    <property type="term" value="P:response to zinc ion"/>
    <property type="evidence" value="ECO:0007669"/>
    <property type="project" value="TreeGrafter"/>
</dbReference>
<evidence type="ECO:0000256" key="2">
    <source>
        <dbReference type="ARBA" id="ARBA00004651"/>
    </source>
</evidence>
<sequence>MLELLLSPPSFLIYALLGGLGIAFISAPLGVFMVWQRQSYFGATLAHSALLGVGLGVFFQLNITLSIVGVSVLMALSIYSLQRRLQLSSDTLLGLLAHSTLALGLVILSLQKQVQVDFMSLLFGDILSIEQNDLWLIGGLALVVGVFFLNYWQDLLNVTLNPELAAVEGTPVQRVQLAYIMLLALMIALAMKMVGVLLVTSLLIIPAAAARRLANTPLKMLLMSWLIGLLSVVIGLITSATFDISTGPAIVLTASVFFLVSLIKAKH</sequence>
<feature type="transmembrane region" description="Helical" evidence="14">
    <location>
        <begin position="91"/>
        <end position="110"/>
    </location>
</feature>
<dbReference type="PANTHER" id="PTHR30477:SF23">
    <property type="entry name" value="HIGH-AFFINITY ZINC UPTAKE SYSTEM MEMBRANE PROTEIN ZNUB"/>
    <property type="match status" value="1"/>
</dbReference>
<organism evidence="15 16">
    <name type="scientific">Thiosulfativibrio zosterae</name>
    <dbReference type="NCBI Taxonomy" id="2675053"/>
    <lineage>
        <taxon>Bacteria</taxon>
        <taxon>Pseudomonadati</taxon>
        <taxon>Pseudomonadota</taxon>
        <taxon>Gammaproteobacteria</taxon>
        <taxon>Thiotrichales</taxon>
        <taxon>Piscirickettsiaceae</taxon>
        <taxon>Thiosulfativibrio</taxon>
    </lineage>
</organism>
<accession>A0A6F8PLP9</accession>
<evidence type="ECO:0000256" key="8">
    <source>
        <dbReference type="ARBA" id="ARBA00022906"/>
    </source>
</evidence>
<evidence type="ECO:0000256" key="12">
    <source>
        <dbReference type="ARBA" id="ARBA00040080"/>
    </source>
</evidence>
<evidence type="ECO:0000256" key="11">
    <source>
        <dbReference type="ARBA" id="ARBA00023136"/>
    </source>
</evidence>
<keyword evidence="9 14" id="KW-1133">Transmembrane helix</keyword>
<feature type="transmembrane region" description="Helical" evidence="14">
    <location>
        <begin position="244"/>
        <end position="263"/>
    </location>
</feature>
<evidence type="ECO:0000256" key="7">
    <source>
        <dbReference type="ARBA" id="ARBA00022833"/>
    </source>
</evidence>
<dbReference type="Gene3D" id="1.10.3470.10">
    <property type="entry name" value="ABC transporter involved in vitamin B12 uptake, BtuC"/>
    <property type="match status" value="1"/>
</dbReference>
<evidence type="ECO:0000256" key="6">
    <source>
        <dbReference type="ARBA" id="ARBA00022692"/>
    </source>
</evidence>
<dbReference type="RefSeq" id="WP_173290767.1">
    <property type="nucleotide sequence ID" value="NZ_AP021888.1"/>
</dbReference>
<dbReference type="InterPro" id="IPR001626">
    <property type="entry name" value="ABC_TroCD"/>
</dbReference>
<feature type="transmembrane region" description="Helical" evidence="14">
    <location>
        <begin position="134"/>
        <end position="152"/>
    </location>
</feature>
<dbReference type="PANTHER" id="PTHR30477">
    <property type="entry name" value="ABC-TRANSPORTER METAL-BINDING PROTEIN"/>
    <property type="match status" value="1"/>
</dbReference>
<dbReference type="InterPro" id="IPR037294">
    <property type="entry name" value="ABC_BtuC-like"/>
</dbReference>
<feature type="transmembrane region" description="Helical" evidence="14">
    <location>
        <begin position="177"/>
        <end position="208"/>
    </location>
</feature>
<evidence type="ECO:0000256" key="14">
    <source>
        <dbReference type="SAM" id="Phobius"/>
    </source>
</evidence>
<dbReference type="Proteomes" id="UP000501466">
    <property type="component" value="Chromosome"/>
</dbReference>
<evidence type="ECO:0000256" key="10">
    <source>
        <dbReference type="ARBA" id="ARBA00023065"/>
    </source>
</evidence>
<keyword evidence="7" id="KW-0862">Zinc</keyword>
<dbReference type="KEGG" id="tzo:THMIRHAT_06660"/>
<evidence type="ECO:0000256" key="4">
    <source>
        <dbReference type="ARBA" id="ARBA00022448"/>
    </source>
</evidence>
<keyword evidence="8" id="KW-0864">Zinc transport</keyword>
<reference evidence="16" key="1">
    <citation type="submission" date="2019-11" db="EMBL/GenBank/DDBJ databases">
        <title>Isolation and characterization of two novel species in the genus Thiomicrorhabdus.</title>
        <authorList>
            <person name="Mochizuki J."/>
            <person name="Kojima H."/>
            <person name="Fukui M."/>
        </authorList>
    </citation>
    <scope>NUCLEOTIDE SEQUENCE [LARGE SCALE GENOMIC DNA]</scope>
    <source>
        <strain evidence="16">AkT22</strain>
    </source>
</reference>